<evidence type="ECO:0000313" key="2">
    <source>
        <dbReference type="Proteomes" id="UP000053467"/>
    </source>
</evidence>
<sequence length="173" mass="20665">MHNYLNDEIALYKNFIEEVDIAKFIIQAHSGPFHILRERPDIKYIGERIKNEYLQNHQLVRSQEIFQQISEKCSRVHITPFLRKYKSAKLLAELFLQNFDFYSDEYILPIEEQKINILLSQLNGYNIEIIKNLLKKYNDEGFVPHHSETYKNNVHPSYLIILNEVIKENITLL</sequence>
<dbReference type="EMBL" id="LGGX01000013">
    <property type="protein sequence ID" value="KUK86727.1"/>
    <property type="molecule type" value="Genomic_DNA"/>
</dbReference>
<protein>
    <submittedName>
        <fullName evidence="1">Uncharacterized protein</fullName>
    </submittedName>
</protein>
<comment type="caution">
    <text evidence="1">The sequence shown here is derived from an EMBL/GenBank/DDBJ whole genome shotgun (WGS) entry which is preliminary data.</text>
</comment>
<reference evidence="2" key="1">
    <citation type="journal article" date="2015" name="MBio">
        <title>Genome-Resolved Metagenomic Analysis Reveals Roles for Candidate Phyla and Other Microbial Community Members in Biogeochemical Transformations in Oil Reservoirs.</title>
        <authorList>
            <person name="Hu P."/>
            <person name="Tom L."/>
            <person name="Singh A."/>
            <person name="Thomas B.C."/>
            <person name="Baker B.J."/>
            <person name="Piceno Y.M."/>
            <person name="Andersen G.L."/>
            <person name="Banfield J.F."/>
        </authorList>
    </citation>
    <scope>NUCLEOTIDE SEQUENCE [LARGE SCALE GENOMIC DNA]</scope>
</reference>
<gene>
    <name evidence="1" type="ORF">XE03_1325</name>
</gene>
<evidence type="ECO:0000313" key="1">
    <source>
        <dbReference type="EMBL" id="KUK86727.1"/>
    </source>
</evidence>
<dbReference type="AlphaFoldDB" id="A0A124G0A4"/>
<name>A0A124G0A4_UNCT6</name>
<proteinExistence type="predicted"/>
<organism evidence="1 2">
    <name type="scientific">candidate division TA06 bacterium 34_109</name>
    <dbReference type="NCBI Taxonomy" id="1635277"/>
    <lineage>
        <taxon>Bacteria</taxon>
        <taxon>Bacteria division TA06</taxon>
    </lineage>
</organism>
<accession>A0A124G0A4</accession>
<dbReference type="Proteomes" id="UP000053467">
    <property type="component" value="Unassembled WGS sequence"/>
</dbReference>